<evidence type="ECO:0000256" key="5">
    <source>
        <dbReference type="SAM" id="SignalP"/>
    </source>
</evidence>
<dbReference type="Proteomes" id="UP000028504">
    <property type="component" value="Chromosome"/>
</dbReference>
<evidence type="ECO:0000313" key="7">
    <source>
        <dbReference type="EMBL" id="AIG63663.1"/>
    </source>
</evidence>
<dbReference type="SUPFAM" id="SSF53807">
    <property type="entry name" value="Helical backbone' metal receptor"/>
    <property type="match status" value="1"/>
</dbReference>
<comment type="similarity">
    <text evidence="2">Belongs to the bacterial solute-binding protein 8 family.</text>
</comment>
<dbReference type="EMBL" id="CP008944">
    <property type="protein sequence ID" value="AIG63663.1"/>
    <property type="molecule type" value="Genomic_DNA"/>
</dbReference>
<comment type="subcellular location">
    <subcellularLocation>
        <location evidence="1">Cell envelope</location>
    </subcellularLocation>
</comment>
<dbReference type="InterPro" id="IPR002491">
    <property type="entry name" value="ABC_transptr_periplasmic_BD"/>
</dbReference>
<evidence type="ECO:0000256" key="2">
    <source>
        <dbReference type="ARBA" id="ARBA00008814"/>
    </source>
</evidence>
<keyword evidence="8" id="KW-1185">Reference proteome</keyword>
<dbReference type="PANTHER" id="PTHR30532">
    <property type="entry name" value="IRON III DICITRATE-BINDING PERIPLASMIC PROTEIN"/>
    <property type="match status" value="1"/>
</dbReference>
<dbReference type="PROSITE" id="PS50983">
    <property type="entry name" value="FE_B12_PBP"/>
    <property type="match status" value="1"/>
</dbReference>
<sequence>MKFGFKSAVAAIAASCALLTAGCSGGSGEDSAESQGSHERVAALGLGDADTLLALGLTPVTVAPWGTEGDIDPSGVGPWSKDLLEGAQPTPIYNTAQGFTSEMLEKIAGTKPMKIVAVNQAVEPSAKEELEKIAPTTIKPDEYKNWQIPWDVQVTTIAGAVDKSDEGDKLIEKTKQAFQDFRESHPDLQGKTAAAVMPYDGKIGLYTTGDGRGQFIADLGFEIPKKLEGDGDEFFRDISPENYAELNGVDYLFVLDYNGAVEQLKNDPVFQNLDVVREGKVRYLDTDTANAMSMPNPVTIPWAIDKFEAAVKASS</sequence>
<keyword evidence="3" id="KW-0813">Transport</keyword>
<protein>
    <submittedName>
        <fullName evidence="7">Iron siderophore-binding protein</fullName>
    </submittedName>
</protein>
<feature type="chain" id="PRO_5045782992" evidence="5">
    <location>
        <begin position="22"/>
        <end position="315"/>
    </location>
</feature>
<dbReference type="InterPro" id="IPR051313">
    <property type="entry name" value="Bact_iron-sidero_bind"/>
</dbReference>
<gene>
    <name evidence="7" type="ORF">CATYP_02065</name>
</gene>
<evidence type="ECO:0000313" key="8">
    <source>
        <dbReference type="Proteomes" id="UP000028504"/>
    </source>
</evidence>
<dbReference type="PROSITE" id="PS51257">
    <property type="entry name" value="PROKAR_LIPOPROTEIN"/>
    <property type="match status" value="1"/>
</dbReference>
<dbReference type="Pfam" id="PF01497">
    <property type="entry name" value="Peripla_BP_2"/>
    <property type="match status" value="1"/>
</dbReference>
<evidence type="ECO:0000256" key="1">
    <source>
        <dbReference type="ARBA" id="ARBA00004196"/>
    </source>
</evidence>
<accession>A0ABM5QLQ7</accession>
<evidence type="ECO:0000256" key="4">
    <source>
        <dbReference type="ARBA" id="ARBA00022729"/>
    </source>
</evidence>
<dbReference type="RefSeq" id="WP_038604424.1">
    <property type="nucleotide sequence ID" value="NZ_CP008944.1"/>
</dbReference>
<feature type="domain" description="Fe/B12 periplasmic-binding" evidence="6">
    <location>
        <begin position="40"/>
        <end position="315"/>
    </location>
</feature>
<feature type="signal peptide" evidence="5">
    <location>
        <begin position="1"/>
        <end position="21"/>
    </location>
</feature>
<dbReference type="CDD" id="cd01146">
    <property type="entry name" value="FhuD"/>
    <property type="match status" value="1"/>
</dbReference>
<evidence type="ECO:0000256" key="3">
    <source>
        <dbReference type="ARBA" id="ARBA00022448"/>
    </source>
</evidence>
<organism evidence="7 8">
    <name type="scientific">Corynebacterium atypicum</name>
    <dbReference type="NCBI Taxonomy" id="191610"/>
    <lineage>
        <taxon>Bacteria</taxon>
        <taxon>Bacillati</taxon>
        <taxon>Actinomycetota</taxon>
        <taxon>Actinomycetes</taxon>
        <taxon>Mycobacteriales</taxon>
        <taxon>Corynebacteriaceae</taxon>
        <taxon>Corynebacterium</taxon>
    </lineage>
</organism>
<evidence type="ECO:0000259" key="6">
    <source>
        <dbReference type="PROSITE" id="PS50983"/>
    </source>
</evidence>
<dbReference type="Gene3D" id="3.40.50.1980">
    <property type="entry name" value="Nitrogenase molybdenum iron protein domain"/>
    <property type="match status" value="2"/>
</dbReference>
<name>A0ABM5QLQ7_9CORY</name>
<reference evidence="7 8" key="1">
    <citation type="submission" date="2014-07" db="EMBL/GenBank/DDBJ databases">
        <title>Complete genome sequence of Corynebacterium atypicum DSM 44849: identifiction of the mycolic acid biosynthesis genes.</title>
        <authorList>
            <person name="Tippelt A."/>
            <person name="Mollmann S."/>
            <person name="Albersmeier A."/>
            <person name="Jaenicke S."/>
            <person name="Ruckert C."/>
            <person name="Tauch A."/>
        </authorList>
    </citation>
    <scope>NUCLEOTIDE SEQUENCE [LARGE SCALE GENOMIC DNA]</scope>
    <source>
        <strain evidence="7 8">R2070</strain>
    </source>
</reference>
<proteinExistence type="inferred from homology"/>
<dbReference type="PANTHER" id="PTHR30532:SF24">
    <property type="entry name" value="FERRIC ENTEROBACTIN-BINDING PERIPLASMIC PROTEIN FEPB"/>
    <property type="match status" value="1"/>
</dbReference>
<keyword evidence="4 5" id="KW-0732">Signal</keyword>